<dbReference type="Gene3D" id="3.40.50.1820">
    <property type="entry name" value="alpha/beta hydrolase"/>
    <property type="match status" value="1"/>
</dbReference>
<dbReference type="STRING" id="1548547.BA177_00365"/>
<dbReference type="AlphaFoldDB" id="A0A193LBQ5"/>
<dbReference type="InterPro" id="IPR050261">
    <property type="entry name" value="FrsA_esterase"/>
</dbReference>
<keyword evidence="4" id="KW-1185">Reference proteome</keyword>
<organism evidence="3 4">
    <name type="scientific">Woeseia oceani</name>
    <dbReference type="NCBI Taxonomy" id="1548547"/>
    <lineage>
        <taxon>Bacteria</taxon>
        <taxon>Pseudomonadati</taxon>
        <taxon>Pseudomonadota</taxon>
        <taxon>Gammaproteobacteria</taxon>
        <taxon>Woeseiales</taxon>
        <taxon>Woeseiaceae</taxon>
        <taxon>Woeseia</taxon>
    </lineage>
</organism>
<dbReference type="EMBL" id="CP016268">
    <property type="protein sequence ID" value="ANO49871.1"/>
    <property type="molecule type" value="Genomic_DNA"/>
</dbReference>
<dbReference type="OrthoDB" id="63241at2"/>
<protein>
    <recommendedName>
        <fullName evidence="2">Serine aminopeptidase S33 domain-containing protein</fullName>
    </recommendedName>
</protein>
<evidence type="ECO:0000313" key="3">
    <source>
        <dbReference type="EMBL" id="ANO49871.1"/>
    </source>
</evidence>
<name>A0A193LBQ5_9GAMM</name>
<gene>
    <name evidence="3" type="ORF">BA177_00365</name>
</gene>
<evidence type="ECO:0000313" key="4">
    <source>
        <dbReference type="Proteomes" id="UP000092695"/>
    </source>
</evidence>
<dbReference type="Pfam" id="PF12146">
    <property type="entry name" value="Hydrolase_4"/>
    <property type="match status" value="1"/>
</dbReference>
<dbReference type="KEGG" id="woc:BA177_00365"/>
<dbReference type="Proteomes" id="UP000092695">
    <property type="component" value="Chromosome"/>
</dbReference>
<evidence type="ECO:0000256" key="1">
    <source>
        <dbReference type="SAM" id="SignalP"/>
    </source>
</evidence>
<dbReference type="PANTHER" id="PTHR22946">
    <property type="entry name" value="DIENELACTONE HYDROLASE DOMAIN-CONTAINING PROTEIN-RELATED"/>
    <property type="match status" value="1"/>
</dbReference>
<sequence>MRLSTSIALLLVATMAGATGVEVDFETSDGVLIYGDLYLAPDRPKDAPLILLFHQGGGDARGEYGPLVDRLLAEGYHALAIDQRRGGDRFGMFNRTSERFAAQRHSYDDVSYCDAYPDLQAALRFADSDGFTGPRVAWGSSYSAALAIRLAAENADDIDAVLAFSPAAGDAMEGCQPEQYSNQVTQPMLALRPISEMQAPSVPLQLELFRKQGHQTHVADPGVHGSSMLNEARVGAPTDKTWKVVLDFIRAALGEHHSTAKPLQIEPSN</sequence>
<reference evidence="3 4" key="1">
    <citation type="submission" date="2016-06" db="EMBL/GenBank/DDBJ databases">
        <title>Complete genome sequence of a deep-branching marine Gamma Proteobacterium Woeseia oceani type strain XK5.</title>
        <authorList>
            <person name="Mu D."/>
            <person name="Du Z."/>
        </authorList>
    </citation>
    <scope>NUCLEOTIDE SEQUENCE [LARGE SCALE GENOMIC DNA]</scope>
    <source>
        <strain evidence="3 4">XK5</strain>
    </source>
</reference>
<dbReference type="InterPro" id="IPR029058">
    <property type="entry name" value="AB_hydrolase_fold"/>
</dbReference>
<dbReference type="InterPro" id="IPR022742">
    <property type="entry name" value="Hydrolase_4"/>
</dbReference>
<feature type="chain" id="PRO_5008260002" description="Serine aminopeptidase S33 domain-containing protein" evidence="1">
    <location>
        <begin position="19"/>
        <end position="269"/>
    </location>
</feature>
<dbReference type="SUPFAM" id="SSF53474">
    <property type="entry name" value="alpha/beta-Hydrolases"/>
    <property type="match status" value="1"/>
</dbReference>
<accession>A0A193LBQ5</accession>
<dbReference type="RefSeq" id="WP_068611709.1">
    <property type="nucleotide sequence ID" value="NZ_CP016268.1"/>
</dbReference>
<feature type="domain" description="Serine aminopeptidase S33" evidence="2">
    <location>
        <begin position="50"/>
        <end position="177"/>
    </location>
</feature>
<evidence type="ECO:0000259" key="2">
    <source>
        <dbReference type="Pfam" id="PF12146"/>
    </source>
</evidence>
<proteinExistence type="predicted"/>
<feature type="signal peptide" evidence="1">
    <location>
        <begin position="1"/>
        <end position="18"/>
    </location>
</feature>
<keyword evidence="1" id="KW-0732">Signal</keyword>